<dbReference type="RefSeq" id="WP_087136588.1">
    <property type="nucleotide sequence ID" value="NZ_JBQDRQ010000013.1"/>
</dbReference>
<dbReference type="InterPro" id="IPR036390">
    <property type="entry name" value="WH_DNA-bd_sf"/>
</dbReference>
<dbReference type="PANTHER" id="PTHR33238:SF11">
    <property type="entry name" value="TRANSCRIPTIONAL REGULATOR MNTR"/>
    <property type="match status" value="1"/>
</dbReference>
<keyword evidence="6" id="KW-0805">Transcription regulation</keyword>
<keyword evidence="4" id="KW-0963">Cytoplasm</keyword>
<evidence type="ECO:0000256" key="4">
    <source>
        <dbReference type="ARBA" id="ARBA00022490"/>
    </source>
</evidence>
<evidence type="ECO:0000256" key="5">
    <source>
        <dbReference type="ARBA" id="ARBA00022491"/>
    </source>
</evidence>
<evidence type="ECO:0000256" key="7">
    <source>
        <dbReference type="ARBA" id="ARBA00023125"/>
    </source>
</evidence>
<comment type="subcellular location">
    <subcellularLocation>
        <location evidence="1">Cytoplasm</location>
    </subcellularLocation>
</comment>
<comment type="subunit">
    <text evidence="3">Homodimer.</text>
</comment>
<evidence type="ECO:0000256" key="9">
    <source>
        <dbReference type="ARBA" id="ARBA00023163"/>
    </source>
</evidence>
<dbReference type="AlphaFoldDB" id="A0A3L6ZNJ7"/>
<evidence type="ECO:0000256" key="1">
    <source>
        <dbReference type="ARBA" id="ARBA00004496"/>
    </source>
</evidence>
<accession>A0A3L6ZNJ7</accession>
<dbReference type="Pfam" id="PF02742">
    <property type="entry name" value="Fe_dep_repr_C"/>
    <property type="match status" value="1"/>
</dbReference>
<name>A0A3L6ZNJ7_9MICO</name>
<protein>
    <recommendedName>
        <fullName evidence="11">Manganese transport regulator</fullName>
    </recommendedName>
</protein>
<evidence type="ECO:0000256" key="3">
    <source>
        <dbReference type="ARBA" id="ARBA00011738"/>
    </source>
</evidence>
<dbReference type="GO" id="GO:0046914">
    <property type="term" value="F:transition metal ion binding"/>
    <property type="evidence" value="ECO:0007669"/>
    <property type="project" value="InterPro"/>
</dbReference>
<gene>
    <name evidence="14" type="ORF">D9V30_05855</name>
</gene>
<feature type="domain" description="HTH dtxR-type" evidence="13">
    <location>
        <begin position="14"/>
        <end position="69"/>
    </location>
</feature>
<dbReference type="GO" id="GO:0003700">
    <property type="term" value="F:DNA-binding transcription factor activity"/>
    <property type="evidence" value="ECO:0007669"/>
    <property type="project" value="InterPro"/>
</dbReference>
<comment type="similarity">
    <text evidence="2">Belongs to the DtxR/MntR family.</text>
</comment>
<dbReference type="PROSITE" id="PS50944">
    <property type="entry name" value="HTH_DTXR"/>
    <property type="match status" value="1"/>
</dbReference>
<keyword evidence="8" id="KW-0010">Activator</keyword>
<evidence type="ECO:0000256" key="6">
    <source>
        <dbReference type="ARBA" id="ARBA00023015"/>
    </source>
</evidence>
<dbReference type="PANTHER" id="PTHR33238">
    <property type="entry name" value="IRON (METAL) DEPENDENT REPRESSOR, DTXR FAMILY"/>
    <property type="match status" value="1"/>
</dbReference>
<evidence type="ECO:0000313" key="14">
    <source>
        <dbReference type="EMBL" id="RLP69473.1"/>
    </source>
</evidence>
<dbReference type="Pfam" id="PF01325">
    <property type="entry name" value="Fe_dep_repress"/>
    <property type="match status" value="1"/>
</dbReference>
<comment type="caution">
    <text evidence="14">The sequence shown here is derived from an EMBL/GenBank/DDBJ whole genome shotgun (WGS) entry which is preliminary data.</text>
</comment>
<dbReference type="GO" id="GO:0005737">
    <property type="term" value="C:cytoplasm"/>
    <property type="evidence" value="ECO:0007669"/>
    <property type="project" value="UniProtKB-SubCell"/>
</dbReference>
<sequence>MRGKSDRSGTRARYLRAIWSLTESDHVPVTITGLARALQHVPGSVSEQVKRLVGDGLIEHERYKSVSLTPEGRLEAIQVVRANRILRCFLHDILNLPWSELATNAEALEGSSSPRFLQRIEASLDEPTHDPYGQPIPTPGGDIEPLTDSPLGQLVHLHRTPVVITRVADAPVEILTFLDERNLRPGTRMQIRASATGSHVADVRTAQWHGTLLPAGIGALRGSLPEETEQLLAQPSAMDT</sequence>
<organism evidence="14 15">
    <name type="scientific">Mycetocola reblochoni</name>
    <dbReference type="NCBI Taxonomy" id="331618"/>
    <lineage>
        <taxon>Bacteria</taxon>
        <taxon>Bacillati</taxon>
        <taxon>Actinomycetota</taxon>
        <taxon>Actinomycetes</taxon>
        <taxon>Micrococcales</taxon>
        <taxon>Microbacteriaceae</taxon>
        <taxon>Mycetocola</taxon>
    </lineage>
</organism>
<dbReference type="GO" id="GO:0046983">
    <property type="term" value="F:protein dimerization activity"/>
    <property type="evidence" value="ECO:0007669"/>
    <property type="project" value="InterPro"/>
</dbReference>
<keyword evidence="9" id="KW-0804">Transcription</keyword>
<evidence type="ECO:0000256" key="12">
    <source>
        <dbReference type="SAM" id="MobiDB-lite"/>
    </source>
</evidence>
<dbReference type="EMBL" id="RCUW01000004">
    <property type="protein sequence ID" value="RLP69473.1"/>
    <property type="molecule type" value="Genomic_DNA"/>
</dbReference>
<dbReference type="Gene3D" id="1.10.10.10">
    <property type="entry name" value="Winged helix-like DNA-binding domain superfamily/Winged helix DNA-binding domain"/>
    <property type="match status" value="1"/>
</dbReference>
<dbReference type="GO" id="GO:0003677">
    <property type="term" value="F:DNA binding"/>
    <property type="evidence" value="ECO:0007669"/>
    <property type="project" value="UniProtKB-KW"/>
</dbReference>
<dbReference type="InterPro" id="IPR036388">
    <property type="entry name" value="WH-like_DNA-bd_sf"/>
</dbReference>
<dbReference type="InterPro" id="IPR022689">
    <property type="entry name" value="Iron_dep_repressor"/>
</dbReference>
<dbReference type="InterPro" id="IPR036421">
    <property type="entry name" value="Fe_dep_repressor_sf"/>
</dbReference>
<evidence type="ECO:0000256" key="11">
    <source>
        <dbReference type="ARBA" id="ARBA00032593"/>
    </source>
</evidence>
<evidence type="ECO:0000256" key="2">
    <source>
        <dbReference type="ARBA" id="ARBA00007871"/>
    </source>
</evidence>
<evidence type="ECO:0000259" key="13">
    <source>
        <dbReference type="PROSITE" id="PS50944"/>
    </source>
</evidence>
<dbReference type="InterPro" id="IPR001367">
    <property type="entry name" value="Fe_dep_repressor"/>
</dbReference>
<reference evidence="14 15" key="1">
    <citation type="submission" date="2018-10" db="EMBL/GenBank/DDBJ databases">
        <authorList>
            <person name="Li J."/>
        </authorList>
    </citation>
    <scope>NUCLEOTIDE SEQUENCE [LARGE SCALE GENOMIC DNA]</scope>
    <source>
        <strain evidence="14 15">JCM 30549</strain>
    </source>
</reference>
<keyword evidence="7" id="KW-0238">DNA-binding</keyword>
<keyword evidence="5" id="KW-0678">Repressor</keyword>
<dbReference type="SUPFAM" id="SSF46785">
    <property type="entry name" value="Winged helix' DNA-binding domain"/>
    <property type="match status" value="1"/>
</dbReference>
<keyword evidence="10" id="KW-0464">Manganese</keyword>
<dbReference type="InterPro" id="IPR022687">
    <property type="entry name" value="HTH_DTXR"/>
</dbReference>
<proteinExistence type="inferred from homology"/>
<feature type="region of interest" description="Disordered" evidence="12">
    <location>
        <begin position="126"/>
        <end position="149"/>
    </location>
</feature>
<evidence type="ECO:0000256" key="8">
    <source>
        <dbReference type="ARBA" id="ARBA00023159"/>
    </source>
</evidence>
<dbReference type="SMART" id="SM00529">
    <property type="entry name" value="HTH_DTXR"/>
    <property type="match status" value="1"/>
</dbReference>
<dbReference type="InterPro" id="IPR050536">
    <property type="entry name" value="DtxR_MntR_Metal-Reg"/>
</dbReference>
<evidence type="ECO:0000256" key="10">
    <source>
        <dbReference type="ARBA" id="ARBA00023211"/>
    </source>
</evidence>
<dbReference type="Proteomes" id="UP000275395">
    <property type="component" value="Unassembled WGS sequence"/>
</dbReference>
<evidence type="ECO:0000313" key="15">
    <source>
        <dbReference type="Proteomes" id="UP000275395"/>
    </source>
</evidence>
<dbReference type="SUPFAM" id="SSF47979">
    <property type="entry name" value="Iron-dependent repressor protein, dimerization domain"/>
    <property type="match status" value="1"/>
</dbReference>